<organism evidence="1 2">
    <name type="scientific">Pseudothioclava arenosa</name>
    <dbReference type="NCBI Taxonomy" id="1795308"/>
    <lineage>
        <taxon>Bacteria</taxon>
        <taxon>Pseudomonadati</taxon>
        <taxon>Pseudomonadota</taxon>
        <taxon>Alphaproteobacteria</taxon>
        <taxon>Rhodobacterales</taxon>
        <taxon>Paracoccaceae</taxon>
        <taxon>Pseudothioclava</taxon>
    </lineage>
</organism>
<evidence type="ECO:0000313" key="2">
    <source>
        <dbReference type="Proteomes" id="UP000243507"/>
    </source>
</evidence>
<protein>
    <recommendedName>
        <fullName evidence="3">Acyl-CoA dehydrogenase</fullName>
    </recommendedName>
</protein>
<evidence type="ECO:0000313" key="1">
    <source>
        <dbReference type="EMBL" id="PCD76678.1"/>
    </source>
</evidence>
<dbReference type="RefSeq" id="WP_096433273.1">
    <property type="nucleotide sequence ID" value="NZ_NTJD01000005.1"/>
</dbReference>
<proteinExistence type="predicted"/>
<dbReference type="Proteomes" id="UP000243507">
    <property type="component" value="Unassembled WGS sequence"/>
</dbReference>
<comment type="caution">
    <text evidence="1">The sequence shown here is derived from an EMBL/GenBank/DDBJ whole genome shotgun (WGS) entry which is preliminary data.</text>
</comment>
<evidence type="ECO:0008006" key="3">
    <source>
        <dbReference type="Google" id="ProtNLM"/>
    </source>
</evidence>
<reference evidence="1 2" key="1">
    <citation type="submission" date="2017-09" db="EMBL/GenBank/DDBJ databases">
        <title>A multilocus sequence analysis scheme for characterization of bacteria in the genus Thioclava.</title>
        <authorList>
            <person name="Liu Y."/>
            <person name="Shao Z."/>
        </authorList>
    </citation>
    <scope>NUCLEOTIDE SEQUENCE [LARGE SCALE GENOMIC DNA]</scope>
    <source>
        <strain evidence="1 2">CAU 1312</strain>
    </source>
</reference>
<dbReference type="EMBL" id="NTJD01000005">
    <property type="protein sequence ID" value="PCD76678.1"/>
    <property type="molecule type" value="Genomic_DNA"/>
</dbReference>
<gene>
    <name evidence="1" type="ORF">CLN94_08780</name>
</gene>
<accession>A0A2A4CQW2</accession>
<sequence>MPSARQLLRQARTLKDARDNHPIARFGTPEFEAEFRESVEANNLDRTDMFGENGNGGVLACLKRWARDEVWRLWR</sequence>
<dbReference type="OrthoDB" id="7866930at2"/>
<dbReference type="AlphaFoldDB" id="A0A2A4CQW2"/>
<keyword evidence="2" id="KW-1185">Reference proteome</keyword>
<name>A0A2A4CQW2_9RHOB</name>